<keyword evidence="1" id="KW-1015">Disulfide bond</keyword>
<dbReference type="InterPro" id="IPR013830">
    <property type="entry name" value="SGNH_hydro"/>
</dbReference>
<dbReference type="CDD" id="cd01823">
    <property type="entry name" value="SEST_like"/>
    <property type="match status" value="1"/>
</dbReference>
<dbReference type="OrthoDB" id="5503950at2"/>
<name>A0A1H3S1B1_9PSEU</name>
<gene>
    <name evidence="4" type="ORF">SAMN05421504_112150</name>
</gene>
<evidence type="ECO:0000313" key="4">
    <source>
        <dbReference type="EMBL" id="SDZ31640.1"/>
    </source>
</evidence>
<sequence>MRIRRLLPPVLIVGVLLASSATASGAPEFHNYVALGDGYASGPFIPVQLDNPTGCGRSNANYPSLLAKKLGVASFTDVSCLYADTTYMTRPQSVPFDGTNNPQFDALKPATDLVTLSIGGIDYGLMSSLFTDCPKLRAQDPTGNPCEKKHQNGGVDTALAAIAQIEPRVETVLGGIHERSSGAHVVVVGYPRIFPANRTCPEILPFADGDYVWMRLVMQQLNEALKDAAANGDASFVDIAGQSQGHSVCAPGDAAWVNGKDDRPQDAKAFYPTKNGMAATAEMIAKYLQN</sequence>
<evidence type="ECO:0000259" key="3">
    <source>
        <dbReference type="Pfam" id="PF13472"/>
    </source>
</evidence>
<feature type="disulfide bond" evidence="1">
    <location>
        <begin position="200"/>
        <end position="249"/>
    </location>
</feature>
<feature type="disulfide bond" evidence="1">
    <location>
        <begin position="55"/>
        <end position="80"/>
    </location>
</feature>
<feature type="domain" description="SGNH hydrolase-type esterase" evidence="3">
    <location>
        <begin position="34"/>
        <end position="278"/>
    </location>
</feature>
<feature type="chain" id="PRO_5011598608" evidence="2">
    <location>
        <begin position="26"/>
        <end position="290"/>
    </location>
</feature>
<keyword evidence="2" id="KW-0732">Signal</keyword>
<dbReference type="PANTHER" id="PTHR37981">
    <property type="entry name" value="LIPASE 2"/>
    <property type="match status" value="1"/>
</dbReference>
<dbReference type="GO" id="GO:0004806">
    <property type="term" value="F:triacylglycerol lipase activity"/>
    <property type="evidence" value="ECO:0007669"/>
    <property type="project" value="TreeGrafter"/>
</dbReference>
<dbReference type="InterPro" id="IPR037460">
    <property type="entry name" value="SEST-like"/>
</dbReference>
<dbReference type="SUPFAM" id="SSF52266">
    <property type="entry name" value="SGNH hydrolase"/>
    <property type="match status" value="1"/>
</dbReference>
<feature type="signal peptide" evidence="2">
    <location>
        <begin position="1"/>
        <end position="25"/>
    </location>
</feature>
<proteinExistence type="predicted"/>
<dbReference type="GO" id="GO:0019433">
    <property type="term" value="P:triglyceride catabolic process"/>
    <property type="evidence" value="ECO:0007669"/>
    <property type="project" value="TreeGrafter"/>
</dbReference>
<reference evidence="4 5" key="1">
    <citation type="submission" date="2016-10" db="EMBL/GenBank/DDBJ databases">
        <authorList>
            <person name="de Groot N.N."/>
        </authorList>
    </citation>
    <scope>NUCLEOTIDE SEQUENCE [LARGE SCALE GENOMIC DNA]</scope>
    <source>
        <strain evidence="4 5">CPCC 202699</strain>
    </source>
</reference>
<dbReference type="InterPro" id="IPR036514">
    <property type="entry name" value="SGNH_hydro_sf"/>
</dbReference>
<dbReference type="STRING" id="589385.SAMN05421504_112150"/>
<dbReference type="Gene3D" id="3.40.50.1110">
    <property type="entry name" value="SGNH hydrolase"/>
    <property type="match status" value="1"/>
</dbReference>
<evidence type="ECO:0000256" key="1">
    <source>
        <dbReference type="PIRSR" id="PIRSR637460-2"/>
    </source>
</evidence>
<keyword evidence="4" id="KW-0378">Hydrolase</keyword>
<evidence type="ECO:0000256" key="2">
    <source>
        <dbReference type="SAM" id="SignalP"/>
    </source>
</evidence>
<dbReference type="PANTHER" id="PTHR37981:SF1">
    <property type="entry name" value="SGNH HYDROLASE-TYPE ESTERASE DOMAIN-CONTAINING PROTEIN"/>
    <property type="match status" value="1"/>
</dbReference>
<accession>A0A1H3S1B1</accession>
<feature type="disulfide bond" evidence="1">
    <location>
        <begin position="133"/>
        <end position="146"/>
    </location>
</feature>
<dbReference type="EMBL" id="FNON01000012">
    <property type="protein sequence ID" value="SDZ31640.1"/>
    <property type="molecule type" value="Genomic_DNA"/>
</dbReference>
<keyword evidence="5" id="KW-1185">Reference proteome</keyword>
<protein>
    <submittedName>
        <fullName evidence="4">GDSL-like Lipase/Acylhydrolase family protein</fullName>
    </submittedName>
</protein>
<dbReference type="Proteomes" id="UP000199515">
    <property type="component" value="Unassembled WGS sequence"/>
</dbReference>
<dbReference type="AlphaFoldDB" id="A0A1H3S1B1"/>
<organism evidence="4 5">
    <name type="scientific">Amycolatopsis xylanica</name>
    <dbReference type="NCBI Taxonomy" id="589385"/>
    <lineage>
        <taxon>Bacteria</taxon>
        <taxon>Bacillati</taxon>
        <taxon>Actinomycetota</taxon>
        <taxon>Actinomycetes</taxon>
        <taxon>Pseudonocardiales</taxon>
        <taxon>Pseudonocardiaceae</taxon>
        <taxon>Amycolatopsis</taxon>
    </lineage>
</organism>
<evidence type="ECO:0000313" key="5">
    <source>
        <dbReference type="Proteomes" id="UP000199515"/>
    </source>
</evidence>
<dbReference type="Pfam" id="PF13472">
    <property type="entry name" value="Lipase_GDSL_2"/>
    <property type="match status" value="1"/>
</dbReference>